<dbReference type="Pfam" id="PF11798">
    <property type="entry name" value="IMS_HHH"/>
    <property type="match status" value="1"/>
</dbReference>
<comment type="subunit">
    <text evidence="6">Monomer.</text>
</comment>
<gene>
    <name evidence="6" type="primary">dinB</name>
    <name evidence="8" type="ORF">HBE96_08205</name>
</gene>
<keyword evidence="6" id="KW-0808">Transferase</keyword>
<keyword evidence="6" id="KW-0963">Cytoplasm</keyword>
<evidence type="ECO:0000256" key="3">
    <source>
        <dbReference type="ARBA" id="ARBA00022695"/>
    </source>
</evidence>
<evidence type="ECO:0000259" key="7">
    <source>
        <dbReference type="PROSITE" id="PS50173"/>
    </source>
</evidence>
<evidence type="ECO:0000256" key="1">
    <source>
        <dbReference type="ARBA" id="ARBA00010945"/>
    </source>
</evidence>
<dbReference type="RefSeq" id="WP_169297276.1">
    <property type="nucleotide sequence ID" value="NZ_JABBNI010000014.1"/>
</dbReference>
<dbReference type="Gene3D" id="1.10.150.20">
    <property type="entry name" value="5' to 3' exonuclease, C-terminal subdomain"/>
    <property type="match status" value="1"/>
</dbReference>
<dbReference type="InterPro" id="IPR043502">
    <property type="entry name" value="DNA/RNA_pol_sf"/>
</dbReference>
<dbReference type="Gene3D" id="3.30.1490.100">
    <property type="entry name" value="DNA polymerase, Y-family, little finger domain"/>
    <property type="match status" value="1"/>
</dbReference>
<comment type="cofactor">
    <cofactor evidence="6">
        <name>Mg(2+)</name>
        <dbReference type="ChEBI" id="CHEBI:18420"/>
    </cofactor>
    <text evidence="6">Binds 2 magnesium ions per subunit.</text>
</comment>
<feature type="domain" description="UmuC" evidence="7">
    <location>
        <begin position="6"/>
        <end position="190"/>
    </location>
</feature>
<dbReference type="SUPFAM" id="SSF56672">
    <property type="entry name" value="DNA/RNA polymerases"/>
    <property type="match status" value="1"/>
</dbReference>
<keyword evidence="4 6" id="KW-0227">DNA damage</keyword>
<dbReference type="InterPro" id="IPR050116">
    <property type="entry name" value="DNA_polymerase-Y"/>
</dbReference>
<comment type="similarity">
    <text evidence="1 6">Belongs to the DNA polymerase type-Y family.</text>
</comment>
<dbReference type="GO" id="GO:0000287">
    <property type="term" value="F:magnesium ion binding"/>
    <property type="evidence" value="ECO:0007669"/>
    <property type="project" value="UniProtKB-UniRule"/>
</dbReference>
<keyword evidence="9" id="KW-1185">Reference proteome</keyword>
<dbReference type="PANTHER" id="PTHR11076:SF35">
    <property type="entry name" value="DNA REPAIR PROTEIN HOMOLOG YOBH"/>
    <property type="match status" value="1"/>
</dbReference>
<evidence type="ECO:0000256" key="4">
    <source>
        <dbReference type="ARBA" id="ARBA00022763"/>
    </source>
</evidence>
<sequence length="397" mass="45081">MTDRIVFHIDVNSAFLSWSAVYKLSQGEKVDLREIPSIIGGDETKRHGIVLAKSISAKKYGIKTGEPIAKAKRKCTNILVVPPLFTIYSKYSKSMFNLLKEYTPDIQKFSIDECFLDLTGEKDYINLAHIIKDRIKKELGFTVNIGISNNKLLAKMASDFEKPDKIHTLFPEEIKDKMWPLPVEDLFMVGRATLPKLNSINIYTIGDLANYDLSFLKYKFKSYGELLWNYANGIDNSKLESINRNSAKSISNSTTLTYDVTNREAAHKIILSLCENITMKLRSNKFLCSVIAVSIKNSSFEVYSKQKKVTPATDCTDEIVEYSFELFDTLWKGEPIRLIGVTLGDLCKEGIKQLSLFDDENYEKSLEKNRSLDKALDNIKNKFGTGSIFRLSSLDKD</sequence>
<reference evidence="8 9" key="1">
    <citation type="submission" date="2020-04" db="EMBL/GenBank/DDBJ databases">
        <authorList>
            <person name="Doyle D.A."/>
        </authorList>
    </citation>
    <scope>NUCLEOTIDE SEQUENCE [LARGE SCALE GENOMIC DNA]</scope>
    <source>
        <strain evidence="8 9">P21</strain>
    </source>
</reference>
<dbReference type="GO" id="GO:0006261">
    <property type="term" value="P:DNA-templated DNA replication"/>
    <property type="evidence" value="ECO:0007669"/>
    <property type="project" value="UniProtKB-UniRule"/>
</dbReference>
<proteinExistence type="inferred from homology"/>
<dbReference type="InterPro" id="IPR001126">
    <property type="entry name" value="UmuC"/>
</dbReference>
<dbReference type="InterPro" id="IPR036775">
    <property type="entry name" value="DNA_pol_Y-fam_lit_finger_sf"/>
</dbReference>
<dbReference type="InterPro" id="IPR017961">
    <property type="entry name" value="DNA_pol_Y-fam_little_finger"/>
</dbReference>
<dbReference type="AlphaFoldDB" id="A0A7Y0EFY0"/>
<dbReference type="SUPFAM" id="SSF100879">
    <property type="entry name" value="Lesion bypass DNA polymerase (Y-family), little finger domain"/>
    <property type="match status" value="1"/>
</dbReference>
<protein>
    <recommendedName>
        <fullName evidence="6">DNA polymerase IV</fullName>
        <shortName evidence="6">Pol IV</shortName>
        <ecNumber evidence="6">2.7.7.7</ecNumber>
    </recommendedName>
</protein>
<dbReference type="GO" id="GO:0042276">
    <property type="term" value="P:error-prone translesion synthesis"/>
    <property type="evidence" value="ECO:0007669"/>
    <property type="project" value="TreeGrafter"/>
</dbReference>
<keyword evidence="5 6" id="KW-0239">DNA-directed DNA polymerase</keyword>
<organism evidence="8 9">
    <name type="scientific">Clostridium muellerianum</name>
    <dbReference type="NCBI Taxonomy" id="2716538"/>
    <lineage>
        <taxon>Bacteria</taxon>
        <taxon>Bacillati</taxon>
        <taxon>Bacillota</taxon>
        <taxon>Clostridia</taxon>
        <taxon>Eubacteriales</taxon>
        <taxon>Clostridiaceae</taxon>
        <taxon>Clostridium</taxon>
    </lineage>
</organism>
<dbReference type="HAMAP" id="MF_01113">
    <property type="entry name" value="DNApol_IV"/>
    <property type="match status" value="1"/>
</dbReference>
<keyword evidence="6" id="KW-0235">DNA replication</keyword>
<dbReference type="CDD" id="cd03586">
    <property type="entry name" value="PolY_Pol_IV_kappa"/>
    <property type="match status" value="1"/>
</dbReference>
<dbReference type="InterPro" id="IPR043128">
    <property type="entry name" value="Rev_trsase/Diguanyl_cyclase"/>
</dbReference>
<feature type="site" description="Substrate discrimination" evidence="6">
    <location>
        <position position="15"/>
    </location>
</feature>
<feature type="active site" evidence="6">
    <location>
        <position position="113"/>
    </location>
</feature>
<evidence type="ECO:0000256" key="2">
    <source>
        <dbReference type="ARBA" id="ARBA00022457"/>
    </source>
</evidence>
<evidence type="ECO:0000313" key="8">
    <source>
        <dbReference type="EMBL" id="NMM62676.1"/>
    </source>
</evidence>
<keyword evidence="3 6" id="KW-0548">Nucleotidyltransferase</keyword>
<feature type="binding site" evidence="6">
    <location>
        <position position="10"/>
    </location>
    <ligand>
        <name>Mg(2+)</name>
        <dbReference type="ChEBI" id="CHEBI:18420"/>
    </ligand>
</feature>
<dbReference type="GO" id="GO:0009432">
    <property type="term" value="P:SOS response"/>
    <property type="evidence" value="ECO:0007669"/>
    <property type="project" value="TreeGrafter"/>
</dbReference>
<feature type="binding site" evidence="6">
    <location>
        <position position="112"/>
    </location>
    <ligand>
        <name>Mg(2+)</name>
        <dbReference type="ChEBI" id="CHEBI:18420"/>
    </ligand>
</feature>
<dbReference type="Gene3D" id="3.30.70.270">
    <property type="match status" value="1"/>
</dbReference>
<evidence type="ECO:0000313" key="9">
    <source>
        <dbReference type="Proteomes" id="UP000537131"/>
    </source>
</evidence>
<comment type="subcellular location">
    <subcellularLocation>
        <location evidence="6">Cytoplasm</location>
    </subcellularLocation>
</comment>
<dbReference type="Gene3D" id="3.40.1170.60">
    <property type="match status" value="1"/>
</dbReference>
<dbReference type="EMBL" id="JABBNI010000014">
    <property type="protein sequence ID" value="NMM62676.1"/>
    <property type="molecule type" value="Genomic_DNA"/>
</dbReference>
<accession>A0A7Y0EFY0</accession>
<dbReference type="Pfam" id="PF00817">
    <property type="entry name" value="IMS"/>
    <property type="match status" value="1"/>
</dbReference>
<reference evidence="8 9" key="2">
    <citation type="submission" date="2020-06" db="EMBL/GenBank/DDBJ databases">
        <title>Complete Genome Sequence of Clostridium muelleri sp. nov. P21T, an Acid-Alcohol Producing Acetogen Isolated from Old Hay.</title>
        <authorList>
            <person name="Duncan K.E."/>
            <person name="Tanner R.S."/>
        </authorList>
    </citation>
    <scope>NUCLEOTIDE SEQUENCE [LARGE SCALE GENOMIC DNA]</scope>
    <source>
        <strain evidence="8 9">P21</strain>
    </source>
</reference>
<comment type="caution">
    <text evidence="8">The sequence shown here is derived from an EMBL/GenBank/DDBJ whole genome shotgun (WGS) entry which is preliminary data.</text>
</comment>
<evidence type="ECO:0000256" key="6">
    <source>
        <dbReference type="HAMAP-Rule" id="MF_01113"/>
    </source>
</evidence>
<keyword evidence="2 6" id="KW-0515">Mutator protein</keyword>
<dbReference type="InterPro" id="IPR022880">
    <property type="entry name" value="DNApol_IV"/>
</dbReference>
<keyword evidence="6" id="KW-0234">DNA repair</keyword>
<dbReference type="Proteomes" id="UP000537131">
    <property type="component" value="Unassembled WGS sequence"/>
</dbReference>
<dbReference type="GO" id="GO:0003887">
    <property type="term" value="F:DNA-directed DNA polymerase activity"/>
    <property type="evidence" value="ECO:0007669"/>
    <property type="project" value="UniProtKB-UniRule"/>
</dbReference>
<dbReference type="GO" id="GO:0003684">
    <property type="term" value="F:damaged DNA binding"/>
    <property type="evidence" value="ECO:0007669"/>
    <property type="project" value="InterPro"/>
</dbReference>
<dbReference type="GO" id="GO:0005829">
    <property type="term" value="C:cytosol"/>
    <property type="evidence" value="ECO:0007669"/>
    <property type="project" value="TreeGrafter"/>
</dbReference>
<dbReference type="GO" id="GO:0006281">
    <property type="term" value="P:DNA repair"/>
    <property type="evidence" value="ECO:0007669"/>
    <property type="project" value="UniProtKB-UniRule"/>
</dbReference>
<comment type="function">
    <text evidence="6">Poorly processive, error-prone DNA polymerase involved in untargeted mutagenesis. Copies undamaged DNA at stalled replication forks, which arise in vivo from mismatched or misaligned primer ends. These misaligned primers can be extended by PolIV. Exhibits no 3'-5' exonuclease (proofreading) activity. May be involved in translesional synthesis, in conjunction with the beta clamp from PolIII.</text>
</comment>
<dbReference type="PROSITE" id="PS50173">
    <property type="entry name" value="UMUC"/>
    <property type="match status" value="1"/>
</dbReference>
<evidence type="ECO:0000256" key="5">
    <source>
        <dbReference type="ARBA" id="ARBA00022932"/>
    </source>
</evidence>
<comment type="catalytic activity">
    <reaction evidence="6">
        <text>DNA(n) + a 2'-deoxyribonucleoside 5'-triphosphate = DNA(n+1) + diphosphate</text>
        <dbReference type="Rhea" id="RHEA:22508"/>
        <dbReference type="Rhea" id="RHEA-COMP:17339"/>
        <dbReference type="Rhea" id="RHEA-COMP:17340"/>
        <dbReference type="ChEBI" id="CHEBI:33019"/>
        <dbReference type="ChEBI" id="CHEBI:61560"/>
        <dbReference type="ChEBI" id="CHEBI:173112"/>
        <dbReference type="EC" id="2.7.7.7"/>
    </reaction>
</comment>
<name>A0A7Y0EFY0_9CLOT</name>
<dbReference type="InterPro" id="IPR024728">
    <property type="entry name" value="PolY_HhH_motif"/>
</dbReference>
<dbReference type="PANTHER" id="PTHR11076">
    <property type="entry name" value="DNA REPAIR POLYMERASE UMUC / TRANSFERASE FAMILY MEMBER"/>
    <property type="match status" value="1"/>
</dbReference>
<keyword evidence="6" id="KW-0479">Metal-binding</keyword>
<dbReference type="EC" id="2.7.7.7" evidence="6"/>
<keyword evidence="6" id="KW-0460">Magnesium</keyword>
<keyword evidence="6" id="KW-0238">DNA-binding</keyword>
<dbReference type="Pfam" id="PF11799">
    <property type="entry name" value="IMS_C"/>
    <property type="match status" value="1"/>
</dbReference>